<dbReference type="AlphaFoldDB" id="A0A285CH76"/>
<dbReference type="GO" id="GO:0004190">
    <property type="term" value="F:aspartic-type endopeptidase activity"/>
    <property type="evidence" value="ECO:0007669"/>
    <property type="project" value="InterPro"/>
</dbReference>
<keyword evidence="5" id="KW-1185">Reference proteome</keyword>
<dbReference type="Proteomes" id="UP000219546">
    <property type="component" value="Unassembled WGS sequence"/>
</dbReference>
<keyword evidence="2" id="KW-1133">Transmembrane helix</keyword>
<dbReference type="PANTHER" id="PTHR30487">
    <property type="entry name" value="TYPE 4 PREPILIN-LIKE PROTEINS LEADER PEPTIDE-PROCESSING ENZYME"/>
    <property type="match status" value="1"/>
</dbReference>
<feature type="transmembrane region" description="Helical" evidence="2">
    <location>
        <begin position="151"/>
        <end position="170"/>
    </location>
</feature>
<dbReference type="PANTHER" id="PTHR30487:SF0">
    <property type="entry name" value="PREPILIN LEADER PEPTIDASE_N-METHYLTRANSFERASE-RELATED"/>
    <property type="match status" value="1"/>
</dbReference>
<dbReference type="RefSeq" id="WP_097156710.1">
    <property type="nucleotide sequence ID" value="NZ_JBEPMQ010000012.1"/>
</dbReference>
<evidence type="ECO:0000313" key="4">
    <source>
        <dbReference type="EMBL" id="SNX66860.1"/>
    </source>
</evidence>
<evidence type="ECO:0000313" key="5">
    <source>
        <dbReference type="Proteomes" id="UP000219546"/>
    </source>
</evidence>
<feature type="transmembrane region" description="Helical" evidence="2">
    <location>
        <begin position="52"/>
        <end position="69"/>
    </location>
</feature>
<dbReference type="InterPro" id="IPR000045">
    <property type="entry name" value="Prepilin_IV_endopep_pep"/>
</dbReference>
<dbReference type="InterPro" id="IPR050882">
    <property type="entry name" value="Prepilin_peptidase/N-MTase"/>
</dbReference>
<sequence>MIDLLLWIVLIVCVITDLRERRIYNKVIYPALVLTIIFHLADSGLSGMLFSLQGFVIGMALLLIPYLLGGIGAGDVKLLALVGAMKGTMFVLIAAVYMALIGGVLALGVLLFRRGVISRLKMMFYSLGGLRTGIKIPLTIAKDDYKATYPYGLAIAGGAALSFMLSGVSLL</sequence>
<gene>
    <name evidence="4" type="ORF">SAMN05877753_101173</name>
</gene>
<dbReference type="EMBL" id="OAOP01000001">
    <property type="protein sequence ID" value="SNX66860.1"/>
    <property type="molecule type" value="Genomic_DNA"/>
</dbReference>
<evidence type="ECO:0000259" key="3">
    <source>
        <dbReference type="Pfam" id="PF01478"/>
    </source>
</evidence>
<evidence type="ECO:0000256" key="2">
    <source>
        <dbReference type="SAM" id="Phobius"/>
    </source>
</evidence>
<dbReference type="GO" id="GO:0006465">
    <property type="term" value="P:signal peptide processing"/>
    <property type="evidence" value="ECO:0007669"/>
    <property type="project" value="TreeGrafter"/>
</dbReference>
<organism evidence="4 5">
    <name type="scientific">Bacillus oleivorans</name>
    <dbReference type="NCBI Taxonomy" id="1448271"/>
    <lineage>
        <taxon>Bacteria</taxon>
        <taxon>Bacillati</taxon>
        <taxon>Bacillota</taxon>
        <taxon>Bacilli</taxon>
        <taxon>Bacillales</taxon>
        <taxon>Bacillaceae</taxon>
        <taxon>Bacillus</taxon>
    </lineage>
</organism>
<dbReference type="OrthoDB" id="5508079at2"/>
<dbReference type="Pfam" id="PF01478">
    <property type="entry name" value="Peptidase_A24"/>
    <property type="match status" value="1"/>
</dbReference>
<feature type="transmembrane region" description="Helical" evidence="2">
    <location>
        <begin position="89"/>
        <end position="112"/>
    </location>
</feature>
<keyword evidence="2" id="KW-0472">Membrane</keyword>
<keyword evidence="2" id="KW-0812">Transmembrane</keyword>
<accession>A0A285CH76</accession>
<protein>
    <submittedName>
        <fullName evidence="4">Prepilin peptidase CpaA</fullName>
    </submittedName>
</protein>
<feature type="transmembrane region" description="Helical" evidence="2">
    <location>
        <begin position="28"/>
        <end position="45"/>
    </location>
</feature>
<proteinExistence type="inferred from homology"/>
<dbReference type="GO" id="GO:0005886">
    <property type="term" value="C:plasma membrane"/>
    <property type="evidence" value="ECO:0007669"/>
    <property type="project" value="TreeGrafter"/>
</dbReference>
<dbReference type="Gene3D" id="1.20.120.1220">
    <property type="match status" value="1"/>
</dbReference>
<reference evidence="4 5" key="1">
    <citation type="submission" date="2017-08" db="EMBL/GenBank/DDBJ databases">
        <authorList>
            <person name="de Groot N.N."/>
        </authorList>
    </citation>
    <scope>NUCLEOTIDE SEQUENCE [LARGE SCALE GENOMIC DNA]</scope>
    <source>
        <strain evidence="4 5">JC228</strain>
    </source>
</reference>
<evidence type="ECO:0000256" key="1">
    <source>
        <dbReference type="ARBA" id="ARBA00005801"/>
    </source>
</evidence>
<feature type="domain" description="Prepilin type IV endopeptidase peptidase" evidence="3">
    <location>
        <begin position="4"/>
        <end position="107"/>
    </location>
</feature>
<comment type="similarity">
    <text evidence="1">Belongs to the peptidase A24 family.</text>
</comment>
<name>A0A285CH76_9BACI</name>